<comment type="similarity">
    <text evidence="2 4">Belongs to the nucleoporin interacting component (NIC) family.</text>
</comment>
<dbReference type="EMBL" id="JABAYA010000322">
    <property type="protein sequence ID" value="KAF7720998.1"/>
    <property type="molecule type" value="Genomic_DNA"/>
</dbReference>
<dbReference type="OrthoDB" id="1918363at2759"/>
<accession>A0A8H7EKZ1</accession>
<dbReference type="AlphaFoldDB" id="A0A8H7EKZ1"/>
<organism evidence="5 6">
    <name type="scientific">Apophysomyces ossiformis</name>
    <dbReference type="NCBI Taxonomy" id="679940"/>
    <lineage>
        <taxon>Eukaryota</taxon>
        <taxon>Fungi</taxon>
        <taxon>Fungi incertae sedis</taxon>
        <taxon>Mucoromycota</taxon>
        <taxon>Mucoromycotina</taxon>
        <taxon>Mucoromycetes</taxon>
        <taxon>Mucorales</taxon>
        <taxon>Mucorineae</taxon>
        <taxon>Mucoraceae</taxon>
        <taxon>Apophysomyces</taxon>
    </lineage>
</organism>
<evidence type="ECO:0000256" key="1">
    <source>
        <dbReference type="ARBA" id="ARBA00004259"/>
    </source>
</evidence>
<dbReference type="GO" id="GO:0006606">
    <property type="term" value="P:protein import into nucleus"/>
    <property type="evidence" value="ECO:0007669"/>
    <property type="project" value="TreeGrafter"/>
</dbReference>
<reference evidence="5" key="1">
    <citation type="submission" date="2020-01" db="EMBL/GenBank/DDBJ databases">
        <title>Genome Sequencing of Three Apophysomyces-Like Fungal Strains Confirms a Novel Fungal Genus in the Mucoromycota with divergent Burkholderia-like Endosymbiotic Bacteria.</title>
        <authorList>
            <person name="Stajich J.E."/>
            <person name="Macias A.M."/>
            <person name="Carter-House D."/>
            <person name="Lovett B."/>
            <person name="Kasson L.R."/>
            <person name="Berry K."/>
            <person name="Grigoriev I."/>
            <person name="Chang Y."/>
            <person name="Spatafora J."/>
            <person name="Kasson M.T."/>
        </authorList>
    </citation>
    <scope>NUCLEOTIDE SEQUENCE</scope>
    <source>
        <strain evidence="5">NRRL A-21654</strain>
    </source>
</reference>
<keyword evidence="4" id="KW-0813">Transport</keyword>
<name>A0A8H7EKZ1_9FUNG</name>
<evidence type="ECO:0000313" key="5">
    <source>
        <dbReference type="EMBL" id="KAF7720998.1"/>
    </source>
</evidence>
<dbReference type="InterPro" id="IPR007231">
    <property type="entry name" value="Nucleoporin_int_Nup93/Nic96"/>
</dbReference>
<dbReference type="PANTHER" id="PTHR11225">
    <property type="entry name" value="NUCLEAR PORE COMPLEX PROTEIN NUP93 NUCLEOPORIN NUP93 DEAD EYE PROTEIN"/>
    <property type="match status" value="1"/>
</dbReference>
<evidence type="ECO:0000256" key="2">
    <source>
        <dbReference type="ARBA" id="ARBA00010186"/>
    </source>
</evidence>
<keyword evidence="4" id="KW-0811">Translocation</keyword>
<evidence type="ECO:0000256" key="4">
    <source>
        <dbReference type="RuleBase" id="RU364035"/>
    </source>
</evidence>
<keyword evidence="4" id="KW-0906">Nuclear pore complex</keyword>
<gene>
    <name evidence="5" type="ORF">EC973_005635</name>
</gene>
<keyword evidence="4" id="KW-0472">Membrane</keyword>
<dbReference type="PANTHER" id="PTHR11225:SF4">
    <property type="entry name" value="NUCLEAR PORE COMPLEX PROTEIN NUP93"/>
    <property type="match status" value="1"/>
</dbReference>
<keyword evidence="6" id="KW-1185">Reference proteome</keyword>
<proteinExistence type="inferred from homology"/>
<sequence length="855" mass="99279">MASNVFKQLYENSKLLVSPSAGEEVPTLKRELPQIDSETKLLSKAHKAEQEHHAKAHYFLAQNGIKIQDVSQNLDAINAATTFERTERIQSTDVEKFLREEHERIIISTVEESRRHTHDDFEDTVDRVMDAEWRNTQRHILEEWDHYQDNKAAAKTKAQEEHMTQYARVIMGLNDARLQRKDFAVINAFGKLSLPVEQNRSSEKAINAWQLLNTLVGESDATGDERRQGYFIRKYLEQPQNSVAAVEARQSLLAASRAWLEKQYMQYVDDVLLKNAAEAKIGGIPSIAHRIRAFMNIEFKKNSRWTDPNLEIVEETPIWTFTYLLLRSGHADLALDYVLNNRNLFQSEPSFVGYFEEYMSSPERRLSKSARTAILADYQRLEYGSQKADRYKLLLFKIIGRCEMNKKSLPEDVKITEDFIWLQLLLVRERTQTEEFEHERYHLSDLQNLFVRFGSARFDPNSVSPWTYFKILLLTLQFERAVNYLYKHEKTRLEAVHFAIALVYYGLLRIPAQPLTASIDLLILEDDSRVSLNFTRLIYQYIRLFSTSNPRQALQYLFLLTLYSDCREATGCDMTSVCYMYIRDLLLTSKEFKALLGSKTSEYNREPGYIDHYKDLLGISNENEYAQALLMPIAEKCELEGRYVEAVAVYELTWDYNKVIDILNKELGDALQQQAVERAATPQETAKDEVINFARTTLERYERQQHIGAIIHDSKKYTTRLLIQFLRARKLYEEGLYEQSLQLVYQTGVIPLHDNMIQVQQAADNFAHLENTISKSIPDLLVMVMDMLYKLWRTYTLSRVNLGASAHQTIASLEEHVRALLSFVGTIQFKIPADTITKLNRAEMMMTSDIQRALP</sequence>
<protein>
    <recommendedName>
        <fullName evidence="4">Nuclear pore protein</fullName>
    </recommendedName>
</protein>
<dbReference type="GO" id="GO:0017056">
    <property type="term" value="F:structural constituent of nuclear pore"/>
    <property type="evidence" value="ECO:0007669"/>
    <property type="project" value="InterPro"/>
</dbReference>
<dbReference type="GO" id="GO:0016973">
    <property type="term" value="P:poly(A)+ mRNA export from nucleus"/>
    <property type="evidence" value="ECO:0007669"/>
    <property type="project" value="TreeGrafter"/>
</dbReference>
<keyword evidence="3 4" id="KW-0539">Nucleus</keyword>
<comment type="subcellular location">
    <subcellularLocation>
        <location evidence="1">Nucleus envelope</location>
    </subcellularLocation>
    <subcellularLocation>
        <location evidence="4">Nucleus</location>
        <location evidence="4">Nuclear pore complex</location>
    </subcellularLocation>
</comment>
<dbReference type="Proteomes" id="UP000605846">
    <property type="component" value="Unassembled WGS sequence"/>
</dbReference>
<dbReference type="GO" id="GO:0005643">
    <property type="term" value="C:nuclear pore"/>
    <property type="evidence" value="ECO:0007669"/>
    <property type="project" value="UniProtKB-SubCell"/>
</dbReference>
<evidence type="ECO:0000256" key="3">
    <source>
        <dbReference type="ARBA" id="ARBA00023242"/>
    </source>
</evidence>
<comment type="caution">
    <text evidence="5">The sequence shown here is derived from an EMBL/GenBank/DDBJ whole genome shotgun (WGS) entry which is preliminary data.</text>
</comment>
<keyword evidence="4" id="KW-0653">Protein transport</keyword>
<dbReference type="Pfam" id="PF04097">
    <property type="entry name" value="Nic96"/>
    <property type="match status" value="1"/>
</dbReference>
<keyword evidence="4" id="KW-0509">mRNA transport</keyword>
<evidence type="ECO:0000313" key="6">
    <source>
        <dbReference type="Proteomes" id="UP000605846"/>
    </source>
</evidence>